<name>A0A368FB24_ANCCA</name>
<organism evidence="2 3">
    <name type="scientific">Ancylostoma caninum</name>
    <name type="common">Dog hookworm</name>
    <dbReference type="NCBI Taxonomy" id="29170"/>
    <lineage>
        <taxon>Eukaryota</taxon>
        <taxon>Metazoa</taxon>
        <taxon>Ecdysozoa</taxon>
        <taxon>Nematoda</taxon>
        <taxon>Chromadorea</taxon>
        <taxon>Rhabditida</taxon>
        <taxon>Rhabditina</taxon>
        <taxon>Rhabditomorpha</taxon>
        <taxon>Strongyloidea</taxon>
        <taxon>Ancylostomatidae</taxon>
        <taxon>Ancylostomatinae</taxon>
        <taxon>Ancylostoma</taxon>
    </lineage>
</organism>
<keyword evidence="3" id="KW-1185">Reference proteome</keyword>
<gene>
    <name evidence="2" type="ORF">ANCCAN_24869</name>
</gene>
<sequence>MTDKKPAGSRAQRGNLRDATRALISVVSMYLMSQSLQVVLTFWETFDRESLEAEGLNVVYSYLNDIALTVSSPHSLKTTHCSCLRFPVYCSCNRLISSASFATLRQIKNICIEPKKATQQYTPITSCRLPIQKDGSQDGANPTPTNILVVRPFCDSASPITTP</sequence>
<dbReference type="AlphaFoldDB" id="A0A368FB24"/>
<evidence type="ECO:0000313" key="2">
    <source>
        <dbReference type="EMBL" id="RCN29374.1"/>
    </source>
</evidence>
<accession>A0A368FB24</accession>
<keyword evidence="1" id="KW-0812">Transmembrane</keyword>
<reference evidence="2 3" key="1">
    <citation type="submission" date="2014-10" db="EMBL/GenBank/DDBJ databases">
        <title>Draft genome of the hookworm Ancylostoma caninum.</title>
        <authorList>
            <person name="Mitreva M."/>
        </authorList>
    </citation>
    <scope>NUCLEOTIDE SEQUENCE [LARGE SCALE GENOMIC DNA]</scope>
    <source>
        <strain evidence="2 3">Baltimore</strain>
    </source>
</reference>
<protein>
    <submittedName>
        <fullName evidence="2">Uncharacterized protein</fullName>
    </submittedName>
</protein>
<dbReference type="PANTHER" id="PTHR46709">
    <property type="entry name" value="PROTEIN CBG23488-RELATED"/>
    <property type="match status" value="1"/>
</dbReference>
<evidence type="ECO:0000313" key="3">
    <source>
        <dbReference type="Proteomes" id="UP000252519"/>
    </source>
</evidence>
<keyword evidence="1" id="KW-1133">Transmembrane helix</keyword>
<dbReference type="PANTHER" id="PTHR46709:SF6">
    <property type="entry name" value="G-PROTEIN COUPLED RECEPTORS FAMILY 1 PROFILE DOMAIN-CONTAINING PROTEIN"/>
    <property type="match status" value="1"/>
</dbReference>
<dbReference type="Proteomes" id="UP000252519">
    <property type="component" value="Unassembled WGS sequence"/>
</dbReference>
<keyword evidence="1" id="KW-0472">Membrane</keyword>
<comment type="caution">
    <text evidence="2">The sequence shown here is derived from an EMBL/GenBank/DDBJ whole genome shotgun (WGS) entry which is preliminary data.</text>
</comment>
<feature type="transmembrane region" description="Helical" evidence="1">
    <location>
        <begin position="21"/>
        <end position="43"/>
    </location>
</feature>
<evidence type="ECO:0000256" key="1">
    <source>
        <dbReference type="SAM" id="Phobius"/>
    </source>
</evidence>
<proteinExistence type="predicted"/>
<dbReference type="EMBL" id="JOJR01001984">
    <property type="protein sequence ID" value="RCN29374.1"/>
    <property type="molecule type" value="Genomic_DNA"/>
</dbReference>
<dbReference type="OrthoDB" id="5852618at2759"/>